<feature type="non-terminal residue" evidence="1">
    <location>
        <position position="148"/>
    </location>
</feature>
<proteinExistence type="predicted"/>
<gene>
    <name evidence="1" type="ORF">LCGC14_1302920</name>
</gene>
<comment type="caution">
    <text evidence="1">The sequence shown here is derived from an EMBL/GenBank/DDBJ whole genome shotgun (WGS) entry which is preliminary data.</text>
</comment>
<protein>
    <submittedName>
        <fullName evidence="1">Uncharacterized protein</fullName>
    </submittedName>
</protein>
<reference evidence="1" key="1">
    <citation type="journal article" date="2015" name="Nature">
        <title>Complex archaea that bridge the gap between prokaryotes and eukaryotes.</title>
        <authorList>
            <person name="Spang A."/>
            <person name="Saw J.H."/>
            <person name="Jorgensen S.L."/>
            <person name="Zaremba-Niedzwiedzka K."/>
            <person name="Martijn J."/>
            <person name="Lind A.E."/>
            <person name="van Eijk R."/>
            <person name="Schleper C."/>
            <person name="Guy L."/>
            <person name="Ettema T.J."/>
        </authorList>
    </citation>
    <scope>NUCLEOTIDE SEQUENCE</scope>
</reference>
<dbReference type="AlphaFoldDB" id="A0A0F9NS01"/>
<sequence>MIIVFYNANEDKVYISSTSEKTKILDASDPTWFEQVPNDDILYVTNGHFFTKPQFEEWIQTNDSGTDETDPLGQSTSRFAGFMGGKTTHNAKLTNRKYVHPTGNGTVLIEDIITQKYPEGIRFEGKWDFIPVDEIGEETLEDSAFFRV</sequence>
<evidence type="ECO:0000313" key="1">
    <source>
        <dbReference type="EMBL" id="KKM84067.1"/>
    </source>
</evidence>
<accession>A0A0F9NS01</accession>
<name>A0A0F9NS01_9ZZZZ</name>
<organism evidence="1">
    <name type="scientific">marine sediment metagenome</name>
    <dbReference type="NCBI Taxonomy" id="412755"/>
    <lineage>
        <taxon>unclassified sequences</taxon>
        <taxon>metagenomes</taxon>
        <taxon>ecological metagenomes</taxon>
    </lineage>
</organism>
<dbReference type="EMBL" id="LAZR01007620">
    <property type="protein sequence ID" value="KKM84067.1"/>
    <property type="molecule type" value="Genomic_DNA"/>
</dbReference>